<sequence>MSTEVDSLKIIITGGAGCIGFATIQALLSHHANASIHVLDIIIPSFQYSNNNIQYHKVDITNASAVNSSFQAIKPKAIIHTASVIPSAARKQHFSNERLWDVNVNGTKNVLNAAEQVGTVEALVYTSSCDAVKPDSWMNFANANEKDTAYLMDAEKWDSEYPRTKAAAEKLVLAEERKIKTCAIRTHAVIGTLDQNLFPLVATSPRKISLGSGKNLYDFSSADNVAQAHVLAMNNLLSIDASAKRRAFFVSDGRPKPFRELQEMIWRVVDRNGDNDAVAAQEKSYGGYTAIPVWLFAGILRFMRLLGVKTQITPQEIGDAVAVRYYDISEARSVLGYDPSKKTLEESIREACLWWRQGEGGQGQI</sequence>
<keyword evidence="5" id="KW-1185">Reference proteome</keyword>
<gene>
    <name evidence="4" type="ORF">UA08_08848</name>
</gene>
<accession>A0A225AN69</accession>
<organism evidence="4 5">
    <name type="scientific">Talaromyces atroroseus</name>
    <dbReference type="NCBI Taxonomy" id="1441469"/>
    <lineage>
        <taxon>Eukaryota</taxon>
        <taxon>Fungi</taxon>
        <taxon>Dikarya</taxon>
        <taxon>Ascomycota</taxon>
        <taxon>Pezizomycotina</taxon>
        <taxon>Eurotiomycetes</taxon>
        <taxon>Eurotiomycetidae</taxon>
        <taxon>Eurotiales</taxon>
        <taxon>Trichocomaceae</taxon>
        <taxon>Talaromyces</taxon>
        <taxon>Talaromyces sect. Trachyspermi</taxon>
    </lineage>
</organism>
<dbReference type="InterPro" id="IPR050177">
    <property type="entry name" value="Lipid_A_modif_metabolic_enz"/>
</dbReference>
<dbReference type="STRING" id="1441469.A0A225AN69"/>
<name>A0A225AN69_TALAT</name>
<evidence type="ECO:0000256" key="1">
    <source>
        <dbReference type="ARBA" id="ARBA00009219"/>
    </source>
</evidence>
<dbReference type="SUPFAM" id="SSF51735">
    <property type="entry name" value="NAD(P)-binding Rossmann-fold domains"/>
    <property type="match status" value="1"/>
</dbReference>
<dbReference type="Proteomes" id="UP000214365">
    <property type="component" value="Unassembled WGS sequence"/>
</dbReference>
<reference evidence="4 5" key="1">
    <citation type="submission" date="2015-06" db="EMBL/GenBank/DDBJ databases">
        <title>Talaromyces atroroseus IBT 11181 draft genome.</title>
        <authorList>
            <person name="Rasmussen K.B."/>
            <person name="Rasmussen S."/>
            <person name="Petersen B."/>
            <person name="Sicheritz-Ponten T."/>
            <person name="Mortensen U.H."/>
            <person name="Thrane U."/>
        </authorList>
    </citation>
    <scope>NUCLEOTIDE SEQUENCE [LARGE SCALE GENOMIC DNA]</scope>
    <source>
        <strain evidence="4 5">IBT 11181</strain>
    </source>
</reference>
<dbReference type="AlphaFoldDB" id="A0A225AN69"/>
<protein>
    <recommendedName>
        <fullName evidence="3">3-beta hydroxysteroid dehydrogenase/isomerase domain-containing protein</fullName>
    </recommendedName>
</protein>
<feature type="domain" description="3-beta hydroxysteroid dehydrogenase/isomerase" evidence="3">
    <location>
        <begin position="11"/>
        <end position="271"/>
    </location>
</feature>
<comment type="caution">
    <text evidence="4">The sequence shown here is derived from an EMBL/GenBank/DDBJ whole genome shotgun (WGS) entry which is preliminary data.</text>
</comment>
<dbReference type="EMBL" id="LFMY01000017">
    <property type="protein sequence ID" value="OKL55875.1"/>
    <property type="molecule type" value="Genomic_DNA"/>
</dbReference>
<dbReference type="Pfam" id="PF01073">
    <property type="entry name" value="3Beta_HSD"/>
    <property type="match status" value="1"/>
</dbReference>
<evidence type="ECO:0000313" key="4">
    <source>
        <dbReference type="EMBL" id="OKL55875.1"/>
    </source>
</evidence>
<evidence type="ECO:0000313" key="5">
    <source>
        <dbReference type="Proteomes" id="UP000214365"/>
    </source>
</evidence>
<keyword evidence="2" id="KW-0560">Oxidoreductase</keyword>
<dbReference type="RefSeq" id="XP_020115996.1">
    <property type="nucleotide sequence ID" value="XM_020263893.1"/>
</dbReference>
<evidence type="ECO:0000259" key="3">
    <source>
        <dbReference type="Pfam" id="PF01073"/>
    </source>
</evidence>
<dbReference type="OrthoDB" id="10058185at2759"/>
<evidence type="ECO:0000256" key="2">
    <source>
        <dbReference type="ARBA" id="ARBA00023002"/>
    </source>
</evidence>
<dbReference type="GO" id="GO:0016616">
    <property type="term" value="F:oxidoreductase activity, acting on the CH-OH group of donors, NAD or NADP as acceptor"/>
    <property type="evidence" value="ECO:0007669"/>
    <property type="project" value="InterPro"/>
</dbReference>
<dbReference type="InterPro" id="IPR036291">
    <property type="entry name" value="NAD(P)-bd_dom_sf"/>
</dbReference>
<dbReference type="GO" id="GO:0006694">
    <property type="term" value="P:steroid biosynthetic process"/>
    <property type="evidence" value="ECO:0007669"/>
    <property type="project" value="InterPro"/>
</dbReference>
<comment type="similarity">
    <text evidence="1">Belongs to the 3-beta-HSD family.</text>
</comment>
<dbReference type="Gene3D" id="3.40.50.720">
    <property type="entry name" value="NAD(P)-binding Rossmann-like Domain"/>
    <property type="match status" value="1"/>
</dbReference>
<dbReference type="PANTHER" id="PTHR43245:SF51">
    <property type="entry name" value="SHORT CHAIN DEHYDROGENASE_REDUCTASE FAMILY 42E, MEMBER 2"/>
    <property type="match status" value="1"/>
</dbReference>
<dbReference type="PANTHER" id="PTHR43245">
    <property type="entry name" value="BIFUNCTIONAL POLYMYXIN RESISTANCE PROTEIN ARNA"/>
    <property type="match status" value="1"/>
</dbReference>
<proteinExistence type="inferred from homology"/>
<dbReference type="GeneID" id="31008604"/>
<dbReference type="InterPro" id="IPR002225">
    <property type="entry name" value="3Beta_OHSteriod_DH/Estase"/>
</dbReference>